<dbReference type="SUPFAM" id="SSF49265">
    <property type="entry name" value="Fibronectin type III"/>
    <property type="match status" value="1"/>
</dbReference>
<evidence type="ECO:0000259" key="1">
    <source>
        <dbReference type="PROSITE" id="PS50835"/>
    </source>
</evidence>
<dbReference type="SUPFAM" id="SSF48726">
    <property type="entry name" value="Immunoglobulin"/>
    <property type="match status" value="1"/>
</dbReference>
<gene>
    <name evidence="2" type="ORF">B4U80_12658</name>
</gene>
<dbReference type="InterPro" id="IPR007110">
    <property type="entry name" value="Ig-like_dom"/>
</dbReference>
<feature type="non-terminal residue" evidence="2">
    <location>
        <position position="124"/>
    </location>
</feature>
<sequence length="124" mass="14389">IIVTCKAFGEKPIDIKWIKDRIEIDLIVERKYKVKKKETNDGLMSELIATSSTRFESGSYLCITWNAYGQSELTTRVIVEEAPDAPNDVKVFERGSKFVTFKIVAPYYGNNELLKYIMQWKKQK</sequence>
<dbReference type="Gene3D" id="2.60.40.10">
    <property type="entry name" value="Immunoglobulins"/>
    <property type="match status" value="1"/>
</dbReference>
<evidence type="ECO:0000313" key="3">
    <source>
        <dbReference type="Proteomes" id="UP000288716"/>
    </source>
</evidence>
<dbReference type="InterPro" id="IPR013098">
    <property type="entry name" value="Ig_I-set"/>
</dbReference>
<proteinExistence type="predicted"/>
<organism evidence="2 3">
    <name type="scientific">Leptotrombidium deliense</name>
    <dbReference type="NCBI Taxonomy" id="299467"/>
    <lineage>
        <taxon>Eukaryota</taxon>
        <taxon>Metazoa</taxon>
        <taxon>Ecdysozoa</taxon>
        <taxon>Arthropoda</taxon>
        <taxon>Chelicerata</taxon>
        <taxon>Arachnida</taxon>
        <taxon>Acari</taxon>
        <taxon>Acariformes</taxon>
        <taxon>Trombidiformes</taxon>
        <taxon>Prostigmata</taxon>
        <taxon>Anystina</taxon>
        <taxon>Parasitengona</taxon>
        <taxon>Trombiculoidea</taxon>
        <taxon>Trombiculidae</taxon>
        <taxon>Leptotrombidium</taxon>
    </lineage>
</organism>
<dbReference type="PROSITE" id="PS50835">
    <property type="entry name" value="IG_LIKE"/>
    <property type="match status" value="1"/>
</dbReference>
<dbReference type="InterPro" id="IPR036179">
    <property type="entry name" value="Ig-like_dom_sf"/>
</dbReference>
<evidence type="ECO:0000313" key="2">
    <source>
        <dbReference type="EMBL" id="RWR99467.1"/>
    </source>
</evidence>
<dbReference type="STRING" id="299467.A0A443Q913"/>
<reference evidence="2 3" key="1">
    <citation type="journal article" date="2018" name="Gigascience">
        <title>Genomes of trombidid mites reveal novel predicted allergens and laterally-transferred genes associated with secondary metabolism.</title>
        <authorList>
            <person name="Dong X."/>
            <person name="Chaisiri K."/>
            <person name="Xia D."/>
            <person name="Armstrong S.D."/>
            <person name="Fang Y."/>
            <person name="Donnelly M.J."/>
            <person name="Kadowaki T."/>
            <person name="McGarry J.W."/>
            <person name="Darby A.C."/>
            <person name="Makepeace B.L."/>
        </authorList>
    </citation>
    <scope>NUCLEOTIDE SEQUENCE [LARGE SCALE GENOMIC DNA]</scope>
    <source>
        <strain evidence="2">UoL-UT</strain>
    </source>
</reference>
<protein>
    <submittedName>
        <fullName evidence="2">Cell adhesion molecule-like protein</fullName>
    </submittedName>
</protein>
<comment type="caution">
    <text evidence="2">The sequence shown here is derived from an EMBL/GenBank/DDBJ whole genome shotgun (WGS) entry which is preliminary data.</text>
</comment>
<name>A0A443Q913_9ACAR</name>
<dbReference type="InterPro" id="IPR036116">
    <property type="entry name" value="FN3_sf"/>
</dbReference>
<keyword evidence="3" id="KW-1185">Reference proteome</keyword>
<dbReference type="EMBL" id="NCKV01063630">
    <property type="protein sequence ID" value="RWR99467.1"/>
    <property type="molecule type" value="Genomic_DNA"/>
</dbReference>
<dbReference type="VEuPathDB" id="VectorBase:LDEU014580"/>
<dbReference type="Proteomes" id="UP000288716">
    <property type="component" value="Unassembled WGS sequence"/>
</dbReference>
<dbReference type="AlphaFoldDB" id="A0A443Q913"/>
<feature type="non-terminal residue" evidence="2">
    <location>
        <position position="1"/>
    </location>
</feature>
<feature type="domain" description="Ig-like" evidence="1">
    <location>
        <begin position="1"/>
        <end position="74"/>
    </location>
</feature>
<dbReference type="OrthoDB" id="6433470at2759"/>
<dbReference type="Pfam" id="PF07679">
    <property type="entry name" value="I-set"/>
    <property type="match status" value="1"/>
</dbReference>
<dbReference type="InterPro" id="IPR013783">
    <property type="entry name" value="Ig-like_fold"/>
</dbReference>
<accession>A0A443Q913</accession>